<evidence type="ECO:0000313" key="6">
    <source>
        <dbReference type="Proteomes" id="UP000262954"/>
    </source>
</evidence>
<gene>
    <name evidence="5" type="primary">rpiB</name>
    <name evidence="5" type="ORF">DDY73_11400</name>
</gene>
<sequence>MSILKKNIPVGLASDHAGFEMKQFIKQFLIEKGIEIKDFGTFSCESVDYPDFAHPLANAIESGECYPGFAFCGSGNGINMTLNKHQKIRAALCWNEEIGKLARLHNDANICVMPGRFIKNEEAEKIAETFLNTEFEGGRHQRRIDKIPVK</sequence>
<feature type="binding site" evidence="4">
    <location>
        <position position="116"/>
    </location>
    <ligand>
        <name>D-ribulose 5-phosphate</name>
        <dbReference type="ChEBI" id="CHEBI:58121"/>
    </ligand>
</feature>
<evidence type="ECO:0000256" key="3">
    <source>
        <dbReference type="PIRSR" id="PIRSR005384-1"/>
    </source>
</evidence>
<keyword evidence="2 5" id="KW-0413">Isomerase</keyword>
<evidence type="ECO:0000256" key="4">
    <source>
        <dbReference type="PIRSR" id="PIRSR005384-2"/>
    </source>
</evidence>
<evidence type="ECO:0000313" key="5">
    <source>
        <dbReference type="EMBL" id="HBJ09596.1"/>
    </source>
</evidence>
<dbReference type="GO" id="GO:0019316">
    <property type="term" value="P:D-allose catabolic process"/>
    <property type="evidence" value="ECO:0007669"/>
    <property type="project" value="TreeGrafter"/>
</dbReference>
<dbReference type="EMBL" id="DNWC01000146">
    <property type="protein sequence ID" value="HBJ09596.1"/>
    <property type="molecule type" value="Genomic_DNA"/>
</dbReference>
<feature type="active site" description="Proton acceptor" evidence="3">
    <location>
        <position position="72"/>
    </location>
</feature>
<comment type="similarity">
    <text evidence="1">Belongs to the LacAB/RpiB family.</text>
</comment>
<name>A0A316QZR6_9BACT</name>
<feature type="binding site" evidence="4">
    <location>
        <position position="106"/>
    </location>
    <ligand>
        <name>D-ribulose 5-phosphate</name>
        <dbReference type="ChEBI" id="CHEBI:58121"/>
    </ligand>
</feature>
<evidence type="ECO:0000256" key="1">
    <source>
        <dbReference type="ARBA" id="ARBA00008754"/>
    </source>
</evidence>
<reference evidence="5 6" key="1">
    <citation type="journal article" date="2018" name="Nat. Biotechnol.">
        <title>A standardized bacterial taxonomy based on genome phylogeny substantially revises the tree of life.</title>
        <authorList>
            <person name="Parks D.H."/>
            <person name="Chuvochina M."/>
            <person name="Waite D.W."/>
            <person name="Rinke C."/>
            <person name="Skarshewski A."/>
            <person name="Chaumeil P.A."/>
            <person name="Hugenholtz P."/>
        </authorList>
    </citation>
    <scope>NUCLEOTIDE SEQUENCE [LARGE SCALE GENOMIC DNA]</scope>
    <source>
        <strain evidence="5">UBA11482</strain>
    </source>
</reference>
<dbReference type="PANTHER" id="PTHR30345:SF0">
    <property type="entry name" value="DNA DAMAGE-REPAIR_TOLERATION PROTEIN DRT102"/>
    <property type="match status" value="1"/>
</dbReference>
<dbReference type="PANTHER" id="PTHR30345">
    <property type="entry name" value="RIBOSE-5-PHOSPHATE ISOMERASE B"/>
    <property type="match status" value="1"/>
</dbReference>
<dbReference type="Gene3D" id="3.40.1400.10">
    <property type="entry name" value="Sugar-phosphate isomerase, RpiB/LacA/LacB"/>
    <property type="match status" value="1"/>
</dbReference>
<dbReference type="NCBIfam" id="TIGR00689">
    <property type="entry name" value="rpiB_lacA_lacB"/>
    <property type="match status" value="1"/>
</dbReference>
<dbReference type="Pfam" id="PF02502">
    <property type="entry name" value="LacAB_rpiB"/>
    <property type="match status" value="1"/>
</dbReference>
<organism evidence="5 6">
    <name type="scientific">Coprobacter fastidiosus</name>
    <dbReference type="NCBI Taxonomy" id="1099853"/>
    <lineage>
        <taxon>Bacteria</taxon>
        <taxon>Pseudomonadati</taxon>
        <taxon>Bacteroidota</taxon>
        <taxon>Bacteroidia</taxon>
        <taxon>Bacteroidales</taxon>
        <taxon>Barnesiellaceae</taxon>
        <taxon>Coprobacter</taxon>
    </lineage>
</organism>
<dbReference type="GO" id="GO:0004751">
    <property type="term" value="F:ribose-5-phosphate isomerase activity"/>
    <property type="evidence" value="ECO:0007669"/>
    <property type="project" value="TreeGrafter"/>
</dbReference>
<dbReference type="PIRSF" id="PIRSF005384">
    <property type="entry name" value="RpiB_LacA_B"/>
    <property type="match status" value="1"/>
</dbReference>
<feature type="active site" description="Proton donor" evidence="3">
    <location>
        <position position="105"/>
    </location>
</feature>
<dbReference type="NCBIfam" id="TIGR01120">
    <property type="entry name" value="rpiB"/>
    <property type="match status" value="1"/>
</dbReference>
<dbReference type="AlphaFoldDB" id="A0A316QZR6"/>
<accession>A0A316QZR6</accession>
<feature type="binding site" evidence="4">
    <location>
        <position position="139"/>
    </location>
    <ligand>
        <name>D-ribulose 5-phosphate</name>
        <dbReference type="ChEBI" id="CHEBI:58121"/>
    </ligand>
</feature>
<comment type="caution">
    <text evidence="5">The sequence shown here is derived from an EMBL/GenBank/DDBJ whole genome shotgun (WGS) entry which is preliminary data.</text>
</comment>
<dbReference type="Proteomes" id="UP000262954">
    <property type="component" value="Unassembled WGS sequence"/>
</dbReference>
<dbReference type="GO" id="GO:0009052">
    <property type="term" value="P:pentose-phosphate shunt, non-oxidative branch"/>
    <property type="evidence" value="ECO:0007669"/>
    <property type="project" value="TreeGrafter"/>
</dbReference>
<feature type="binding site" evidence="4">
    <location>
        <begin position="73"/>
        <end position="77"/>
    </location>
    <ligand>
        <name>D-ribulose 5-phosphate</name>
        <dbReference type="ChEBI" id="CHEBI:58121"/>
    </ligand>
</feature>
<dbReference type="InterPro" id="IPR036569">
    <property type="entry name" value="RpiB_LacA_LacB_sf"/>
</dbReference>
<dbReference type="GeneID" id="92929620"/>
<dbReference type="InterPro" id="IPR003500">
    <property type="entry name" value="RpiB_LacA_LacB"/>
</dbReference>
<feature type="binding site" evidence="4">
    <location>
        <begin position="15"/>
        <end position="16"/>
    </location>
    <ligand>
        <name>D-ribulose 5-phosphate</name>
        <dbReference type="ChEBI" id="CHEBI:58121"/>
    </ligand>
</feature>
<dbReference type="SUPFAM" id="SSF89623">
    <property type="entry name" value="Ribose/Galactose isomerase RpiB/AlsB"/>
    <property type="match status" value="1"/>
</dbReference>
<dbReference type="InterPro" id="IPR004785">
    <property type="entry name" value="RpiB"/>
</dbReference>
<dbReference type="NCBIfam" id="NF004051">
    <property type="entry name" value="PRK05571.1"/>
    <property type="match status" value="1"/>
</dbReference>
<feature type="binding site" evidence="4">
    <location>
        <position position="143"/>
    </location>
    <ligand>
        <name>D-ribulose 5-phosphate</name>
        <dbReference type="ChEBI" id="CHEBI:58121"/>
    </ligand>
</feature>
<dbReference type="RefSeq" id="WP_009317756.1">
    <property type="nucleotide sequence ID" value="NZ_AP028032.1"/>
</dbReference>
<protein>
    <submittedName>
        <fullName evidence="5">Ribose 5-phosphate isomerase B</fullName>
    </submittedName>
</protein>
<evidence type="ECO:0000256" key="2">
    <source>
        <dbReference type="ARBA" id="ARBA00023235"/>
    </source>
</evidence>
<proteinExistence type="inferred from homology"/>